<keyword evidence="2" id="KW-0812">Transmembrane</keyword>
<dbReference type="AlphaFoldDB" id="U6M1Y1"/>
<feature type="compositionally biased region" description="Low complexity" evidence="1">
    <location>
        <begin position="613"/>
        <end position="624"/>
    </location>
</feature>
<gene>
    <name evidence="3" type="ORF">EMWEY_00013270</name>
</gene>
<organism evidence="3 4">
    <name type="scientific">Eimeria maxima</name>
    <name type="common">Coccidian parasite</name>
    <dbReference type="NCBI Taxonomy" id="5804"/>
    <lineage>
        <taxon>Eukaryota</taxon>
        <taxon>Sar</taxon>
        <taxon>Alveolata</taxon>
        <taxon>Apicomplexa</taxon>
        <taxon>Conoidasida</taxon>
        <taxon>Coccidia</taxon>
        <taxon>Eucoccidiorida</taxon>
        <taxon>Eimeriorina</taxon>
        <taxon>Eimeriidae</taxon>
        <taxon>Eimeria</taxon>
    </lineage>
</organism>
<evidence type="ECO:0000313" key="3">
    <source>
        <dbReference type="EMBL" id="CDJ58016.1"/>
    </source>
</evidence>
<reference evidence="3" key="2">
    <citation type="submission" date="2013-10" db="EMBL/GenBank/DDBJ databases">
        <authorList>
            <person name="Aslett M."/>
        </authorList>
    </citation>
    <scope>NUCLEOTIDE SEQUENCE [LARGE SCALE GENOMIC DNA]</scope>
    <source>
        <strain evidence="3">Weybridge</strain>
    </source>
</reference>
<evidence type="ECO:0000256" key="1">
    <source>
        <dbReference type="SAM" id="MobiDB-lite"/>
    </source>
</evidence>
<dbReference type="OrthoDB" id="347769at2759"/>
<keyword evidence="2" id="KW-0472">Membrane</keyword>
<dbReference type="VEuPathDB" id="ToxoDB:EMWEY_00013270"/>
<feature type="region of interest" description="Disordered" evidence="1">
    <location>
        <begin position="613"/>
        <end position="634"/>
    </location>
</feature>
<dbReference type="OMA" id="QTEVHAR"/>
<proteinExistence type="predicted"/>
<keyword evidence="4" id="KW-1185">Reference proteome</keyword>
<evidence type="ECO:0000256" key="2">
    <source>
        <dbReference type="SAM" id="Phobius"/>
    </source>
</evidence>
<evidence type="ECO:0000313" key="4">
    <source>
        <dbReference type="Proteomes" id="UP000030763"/>
    </source>
</evidence>
<sequence>MHTESSVDINVLDSRLVQDSPSSTLVDSQLNAASSAHAEPVLVNADPALPAITLGDDLPDEAAEANAAVKSPHLGWGKDLRQVNVPGISIAAVLFIFCLAVAAVRSLRSPGGSKQQGEHYYQNELHAQLQQEQERESDDRGSREEFAQQMSQLLQLQSVGALLADSVGTHESRLALQELWKRVERAKQVHELMMSSSNPWASPESVMRRALDKSMSALTHLYEVARQHGLHLIQATRKIHPVHEFSDRELKVMEGYLGPALLEALVNHLANLNFSCQAFMRKLEETKASLEGLPKLEKLADGMLLEAVSGHLHFIRVAHEAAAIGRESAEEIASNVASVVLSHAVREQMRMYRDCRDVLEERRALCSVGRERHLRHPEEGTAVLQGLDTVDTLLNRAKQLLEQYREGIDRLQNEREILWVGAMRQQAADLGGELKSVLDAAGFRLNSLIGFATEEEDAKDAYMAIAVRASQEAEEASRKVSDIQTEVHARLPLNRLPLGISQVARQKESPRRTHVNQAMLKFLTDSLHQAERNATAASWQAGNAAAAILKGEGGGMPGRTLMAAARNAAAVADGLAGTAELLWLHALLLESLESDLHVSATLAHMGGRVAATEAAPTDAATEEPQTSEVPSQHKLQVEALQRKVRTTKSLARTHWSARDLALTAGAMKNAAVRIATLVQQQQLKQSEGLMR</sequence>
<protein>
    <submittedName>
        <fullName evidence="3">Uncharacterized protein</fullName>
    </submittedName>
</protein>
<reference evidence="3" key="1">
    <citation type="submission" date="2013-10" db="EMBL/GenBank/DDBJ databases">
        <title>Genomic analysis of the causative agents of coccidiosis in chickens.</title>
        <authorList>
            <person name="Reid A.J."/>
            <person name="Blake D."/>
            <person name="Billington K."/>
            <person name="Browne H."/>
            <person name="Dunn M."/>
            <person name="Hung S."/>
            <person name="Kawahara F."/>
            <person name="Miranda-Saavedra D."/>
            <person name="Mourier T."/>
            <person name="Nagra H."/>
            <person name="Otto T.D."/>
            <person name="Rawlings N."/>
            <person name="Sanchez A."/>
            <person name="Sanders M."/>
            <person name="Subramaniam C."/>
            <person name="Tay Y."/>
            <person name="Dear P."/>
            <person name="Doerig C."/>
            <person name="Gruber A."/>
            <person name="Parkinson J."/>
            <person name="Shirley M."/>
            <person name="Wan K.L."/>
            <person name="Berriman M."/>
            <person name="Tomley F."/>
            <person name="Pain A."/>
        </authorList>
    </citation>
    <scope>NUCLEOTIDE SEQUENCE [LARGE SCALE GENOMIC DNA]</scope>
    <source>
        <strain evidence="3">Weybridge</strain>
    </source>
</reference>
<dbReference type="GeneID" id="25335313"/>
<accession>U6M1Y1</accession>
<dbReference type="Proteomes" id="UP000030763">
    <property type="component" value="Unassembled WGS sequence"/>
</dbReference>
<feature type="transmembrane region" description="Helical" evidence="2">
    <location>
        <begin position="83"/>
        <end position="104"/>
    </location>
</feature>
<name>U6M1Y1_EIMMA</name>
<dbReference type="RefSeq" id="XP_013334664.1">
    <property type="nucleotide sequence ID" value="XM_013479210.1"/>
</dbReference>
<dbReference type="EMBL" id="HG719446">
    <property type="protein sequence ID" value="CDJ58016.1"/>
    <property type="molecule type" value="Genomic_DNA"/>
</dbReference>
<keyword evidence="2" id="KW-1133">Transmembrane helix</keyword>